<comment type="caution">
    <text evidence="5">The sequence shown here is derived from an EMBL/GenBank/DDBJ whole genome shotgun (WGS) entry which is preliminary data.</text>
</comment>
<gene>
    <name evidence="5" type="ORF">ACFO3J_29195</name>
</gene>
<evidence type="ECO:0000313" key="5">
    <source>
        <dbReference type="EMBL" id="MFC4035515.1"/>
    </source>
</evidence>
<evidence type="ECO:0000313" key="6">
    <source>
        <dbReference type="Proteomes" id="UP001595765"/>
    </source>
</evidence>
<dbReference type="Gene3D" id="3.40.630.30">
    <property type="match status" value="1"/>
</dbReference>
<dbReference type="EMBL" id="JBHSBB010000027">
    <property type="protein sequence ID" value="MFC4035515.1"/>
    <property type="molecule type" value="Genomic_DNA"/>
</dbReference>
<dbReference type="SUPFAM" id="SSF55729">
    <property type="entry name" value="Acyl-CoA N-acyltransferases (Nat)"/>
    <property type="match status" value="2"/>
</dbReference>
<sequence>MSDPFPRPVPRLPHRCSSRPATTDDAAAIHGLVAACERELLGRAETPLDAVTAFLSLPGLDLSADTLLVHGPDQELVGRASVKGGTRGEVDIHPGHRGRGIGTALLDWTEARARQVGSTRLSQVALETDTGAVTLLRSHAYEPFVTNWLLEIALPTGPGARQVPTGISVRPFRSGDEAAAYELVEDAFAQWQPRRKSFDEWARLTVERPAFAPALSPVAFAGDRMVGVLLALDVPGAGEGLIDQLAVRLDHRNRGIAHLLLDESFRAFHRRGHRTCTLWTHSETGALSLYERMGMTVRRSSVVLGKNLGAV</sequence>
<feature type="domain" description="N-acetyltransferase" evidence="4">
    <location>
        <begin position="167"/>
        <end position="311"/>
    </location>
</feature>
<dbReference type="PROSITE" id="PS51186">
    <property type="entry name" value="GNAT"/>
    <property type="match status" value="2"/>
</dbReference>
<dbReference type="RefSeq" id="WP_386435578.1">
    <property type="nucleotide sequence ID" value="NZ_JBHSBB010000027.1"/>
</dbReference>
<feature type="region of interest" description="Disordered" evidence="3">
    <location>
        <begin position="1"/>
        <end position="21"/>
    </location>
</feature>
<evidence type="ECO:0000256" key="3">
    <source>
        <dbReference type="SAM" id="MobiDB-lite"/>
    </source>
</evidence>
<evidence type="ECO:0000256" key="1">
    <source>
        <dbReference type="ARBA" id="ARBA00022679"/>
    </source>
</evidence>
<dbReference type="CDD" id="cd04301">
    <property type="entry name" value="NAT_SF"/>
    <property type="match status" value="2"/>
</dbReference>
<dbReference type="Pfam" id="PF00583">
    <property type="entry name" value="Acetyltransf_1"/>
    <property type="match status" value="2"/>
</dbReference>
<dbReference type="GO" id="GO:0016746">
    <property type="term" value="F:acyltransferase activity"/>
    <property type="evidence" value="ECO:0007669"/>
    <property type="project" value="UniProtKB-KW"/>
</dbReference>
<dbReference type="InterPro" id="IPR000182">
    <property type="entry name" value="GNAT_dom"/>
</dbReference>
<evidence type="ECO:0000256" key="2">
    <source>
        <dbReference type="ARBA" id="ARBA00023315"/>
    </source>
</evidence>
<dbReference type="InterPro" id="IPR016181">
    <property type="entry name" value="Acyl_CoA_acyltransferase"/>
</dbReference>
<dbReference type="PANTHER" id="PTHR43877">
    <property type="entry name" value="AMINOALKYLPHOSPHONATE N-ACETYLTRANSFERASE-RELATED-RELATED"/>
    <property type="match status" value="1"/>
</dbReference>
<reference evidence="6" key="1">
    <citation type="journal article" date="2019" name="Int. J. Syst. Evol. Microbiol.">
        <title>The Global Catalogue of Microorganisms (GCM) 10K type strain sequencing project: providing services to taxonomists for standard genome sequencing and annotation.</title>
        <authorList>
            <consortium name="The Broad Institute Genomics Platform"/>
            <consortium name="The Broad Institute Genome Sequencing Center for Infectious Disease"/>
            <person name="Wu L."/>
            <person name="Ma J."/>
        </authorList>
    </citation>
    <scope>NUCLEOTIDE SEQUENCE [LARGE SCALE GENOMIC DNA]</scope>
    <source>
        <strain evidence="6">CGMCC 4.7237</strain>
    </source>
</reference>
<organism evidence="5 6">
    <name type="scientific">Streptomyces polygonati</name>
    <dbReference type="NCBI Taxonomy" id="1617087"/>
    <lineage>
        <taxon>Bacteria</taxon>
        <taxon>Bacillati</taxon>
        <taxon>Actinomycetota</taxon>
        <taxon>Actinomycetes</taxon>
        <taxon>Kitasatosporales</taxon>
        <taxon>Streptomycetaceae</taxon>
        <taxon>Streptomyces</taxon>
    </lineage>
</organism>
<keyword evidence="2 5" id="KW-0012">Acyltransferase</keyword>
<dbReference type="InterPro" id="IPR050832">
    <property type="entry name" value="Bact_Acetyltransf"/>
</dbReference>
<keyword evidence="1 5" id="KW-0808">Transferase</keyword>
<dbReference type="Proteomes" id="UP001595765">
    <property type="component" value="Unassembled WGS sequence"/>
</dbReference>
<accession>A0ABV8HXC3</accession>
<feature type="domain" description="N-acetyltransferase" evidence="4">
    <location>
        <begin position="16"/>
        <end position="157"/>
    </location>
</feature>
<evidence type="ECO:0000259" key="4">
    <source>
        <dbReference type="PROSITE" id="PS51186"/>
    </source>
</evidence>
<name>A0ABV8HXC3_9ACTN</name>
<keyword evidence="6" id="KW-1185">Reference proteome</keyword>
<proteinExistence type="predicted"/>
<dbReference type="EC" id="2.3.1.-" evidence="5"/>
<feature type="compositionally biased region" description="Pro residues" evidence="3">
    <location>
        <begin position="1"/>
        <end position="11"/>
    </location>
</feature>
<protein>
    <submittedName>
        <fullName evidence="5">GNAT family N-acetyltransferase</fullName>
        <ecNumber evidence="5">2.3.1.-</ecNumber>
    </submittedName>
</protein>